<evidence type="ECO:0000313" key="2">
    <source>
        <dbReference type="Proteomes" id="UP000033423"/>
    </source>
</evidence>
<proteinExistence type="predicted"/>
<feature type="non-terminal residue" evidence="1">
    <location>
        <position position="140"/>
    </location>
</feature>
<name>A0A0F3GSD0_9BACT</name>
<dbReference type="Proteomes" id="UP000033423">
    <property type="component" value="Unassembled WGS sequence"/>
</dbReference>
<keyword evidence="2" id="KW-1185">Reference proteome</keyword>
<comment type="caution">
    <text evidence="1">The sequence shown here is derived from an EMBL/GenBank/DDBJ whole genome shotgun (WGS) entry which is preliminary data.</text>
</comment>
<protein>
    <submittedName>
        <fullName evidence="1">Uncharacterized protein</fullName>
    </submittedName>
</protein>
<sequence>MQSTNGRLVFIAKALASKGHTIDLITYSKSVFSFVGDVLKDHKTIRAIHVGSQPLNYYHIPSLVNTFIKLTYDMYLPQTDLKLYKVTAFDDFRGHISSFTYPAIDLSDYDMVLLPIPSIEIPPLNDCDIFYSTVCFYAKD</sequence>
<dbReference type="AlphaFoldDB" id="A0A0F3GSD0"/>
<organism evidence="1 2">
    <name type="scientific">Candidatus Magnetobacterium bavaricum</name>
    <dbReference type="NCBI Taxonomy" id="29290"/>
    <lineage>
        <taxon>Bacteria</taxon>
        <taxon>Pseudomonadati</taxon>
        <taxon>Nitrospirota</taxon>
        <taxon>Thermodesulfovibrionia</taxon>
        <taxon>Thermodesulfovibrionales</taxon>
        <taxon>Candidatus Magnetobacteriaceae</taxon>
        <taxon>Candidatus Magnetobacterium</taxon>
    </lineage>
</organism>
<dbReference type="EMBL" id="LACI01001300">
    <property type="protein sequence ID" value="KJU84766.1"/>
    <property type="molecule type" value="Genomic_DNA"/>
</dbReference>
<accession>A0A0F3GSD0</accession>
<evidence type="ECO:0000313" key="1">
    <source>
        <dbReference type="EMBL" id="KJU84766.1"/>
    </source>
</evidence>
<reference evidence="1 2" key="1">
    <citation type="submission" date="2015-02" db="EMBL/GenBank/DDBJ databases">
        <title>Single-cell genomics of uncultivated deep-branching MTB reveals a conserved set of magnetosome genes.</title>
        <authorList>
            <person name="Kolinko S."/>
            <person name="Richter M."/>
            <person name="Glockner F.O."/>
            <person name="Brachmann A."/>
            <person name="Schuler D."/>
        </authorList>
    </citation>
    <scope>NUCLEOTIDE SEQUENCE [LARGE SCALE GENOMIC DNA]</scope>
    <source>
        <strain evidence="1">TM-1</strain>
    </source>
</reference>
<gene>
    <name evidence="1" type="ORF">MBAV_003040</name>
</gene>